<name>A0A1W9KQI2_9BURK</name>
<feature type="transmembrane region" description="Helical" evidence="6">
    <location>
        <begin position="37"/>
        <end position="60"/>
    </location>
</feature>
<keyword evidence="4 6" id="KW-1133">Transmembrane helix</keyword>
<evidence type="ECO:0000313" key="8">
    <source>
        <dbReference type="Proteomes" id="UP000192505"/>
    </source>
</evidence>
<feature type="transmembrane region" description="Helical" evidence="6">
    <location>
        <begin position="6"/>
        <end position="25"/>
    </location>
</feature>
<dbReference type="EMBL" id="MTEI01000016">
    <property type="protein sequence ID" value="OQW86462.1"/>
    <property type="molecule type" value="Genomic_DNA"/>
</dbReference>
<evidence type="ECO:0000256" key="5">
    <source>
        <dbReference type="ARBA" id="ARBA00023136"/>
    </source>
</evidence>
<gene>
    <name evidence="7" type="ORF">BWK72_17150</name>
</gene>
<organism evidence="7 8">
    <name type="scientific">Rhodoferax ferrireducens</name>
    <dbReference type="NCBI Taxonomy" id="192843"/>
    <lineage>
        <taxon>Bacteria</taxon>
        <taxon>Pseudomonadati</taxon>
        <taxon>Pseudomonadota</taxon>
        <taxon>Betaproteobacteria</taxon>
        <taxon>Burkholderiales</taxon>
        <taxon>Comamonadaceae</taxon>
        <taxon>Rhodoferax</taxon>
    </lineage>
</organism>
<dbReference type="GO" id="GO:0005886">
    <property type="term" value="C:plasma membrane"/>
    <property type="evidence" value="ECO:0007669"/>
    <property type="project" value="UniProtKB-SubCell"/>
</dbReference>
<evidence type="ECO:0000256" key="3">
    <source>
        <dbReference type="ARBA" id="ARBA00022692"/>
    </source>
</evidence>
<dbReference type="AlphaFoldDB" id="A0A1W9KQI2"/>
<proteinExistence type="predicted"/>
<keyword evidence="5 6" id="KW-0472">Membrane</keyword>
<evidence type="ECO:0000256" key="1">
    <source>
        <dbReference type="ARBA" id="ARBA00004651"/>
    </source>
</evidence>
<reference evidence="7 8" key="1">
    <citation type="submission" date="2017-01" db="EMBL/GenBank/DDBJ databases">
        <title>Novel large sulfur bacteria in the metagenomes of groundwater-fed chemosynthetic microbial mats in the Lake Huron basin.</title>
        <authorList>
            <person name="Sharrar A.M."/>
            <person name="Flood B.E."/>
            <person name="Bailey J.V."/>
            <person name="Jones D.S."/>
            <person name="Biddanda B."/>
            <person name="Ruberg S.A."/>
            <person name="Marcus D.N."/>
            <person name="Dick G.J."/>
        </authorList>
    </citation>
    <scope>NUCLEOTIDE SEQUENCE [LARGE SCALE GENOMIC DNA]</scope>
    <source>
        <strain evidence="7">A7</strain>
    </source>
</reference>
<evidence type="ECO:0000313" key="7">
    <source>
        <dbReference type="EMBL" id="OQW86462.1"/>
    </source>
</evidence>
<comment type="caution">
    <text evidence="7">The sequence shown here is derived from an EMBL/GenBank/DDBJ whole genome shotgun (WGS) entry which is preliminary data.</text>
</comment>
<comment type="subcellular location">
    <subcellularLocation>
        <location evidence="1">Cell membrane</location>
        <topology evidence="1">Multi-pass membrane protein</topology>
    </subcellularLocation>
</comment>
<evidence type="ECO:0000256" key="4">
    <source>
        <dbReference type="ARBA" id="ARBA00022989"/>
    </source>
</evidence>
<dbReference type="Pfam" id="PF01810">
    <property type="entry name" value="LysE"/>
    <property type="match status" value="1"/>
</dbReference>
<feature type="transmembrane region" description="Helical" evidence="6">
    <location>
        <begin position="175"/>
        <end position="196"/>
    </location>
</feature>
<protein>
    <submittedName>
        <fullName evidence="7">Amino acid transporter</fullName>
    </submittedName>
</protein>
<dbReference type="GO" id="GO:0015171">
    <property type="term" value="F:amino acid transmembrane transporter activity"/>
    <property type="evidence" value="ECO:0007669"/>
    <property type="project" value="TreeGrafter"/>
</dbReference>
<dbReference type="InterPro" id="IPR001123">
    <property type="entry name" value="LeuE-type"/>
</dbReference>
<accession>A0A1W9KQI2</accession>
<evidence type="ECO:0000256" key="2">
    <source>
        <dbReference type="ARBA" id="ARBA00022475"/>
    </source>
</evidence>
<dbReference type="PANTHER" id="PTHR30086">
    <property type="entry name" value="ARGININE EXPORTER PROTEIN ARGO"/>
    <property type="match status" value="1"/>
</dbReference>
<dbReference type="PANTHER" id="PTHR30086:SF20">
    <property type="entry name" value="ARGININE EXPORTER PROTEIN ARGO-RELATED"/>
    <property type="match status" value="1"/>
</dbReference>
<keyword evidence="2" id="KW-1003">Cell membrane</keyword>
<sequence>MIFWSGMATGLALIVAIGSQNAYVLRQGIRREHVLPIVLFCALSDALLIGVGISGAGVLIQGNATLMALTRYGGALFLASYGLLAARRAWRGGHMQLDASQGATLGRALAACFGFTFLNPHVYLDTVVLLGAISNQHGETGRWLFGAGAATGSLLWFAALGFGARYLAPLFQTTLAWRLLDGLIALVMAALALMLLRG</sequence>
<keyword evidence="3 6" id="KW-0812">Transmembrane</keyword>
<feature type="transmembrane region" description="Helical" evidence="6">
    <location>
        <begin position="66"/>
        <end position="84"/>
    </location>
</feature>
<dbReference type="Proteomes" id="UP000192505">
    <property type="component" value="Unassembled WGS sequence"/>
</dbReference>
<feature type="transmembrane region" description="Helical" evidence="6">
    <location>
        <begin position="143"/>
        <end position="163"/>
    </location>
</feature>
<evidence type="ECO:0000256" key="6">
    <source>
        <dbReference type="SAM" id="Phobius"/>
    </source>
</evidence>